<evidence type="ECO:0000313" key="4">
    <source>
        <dbReference type="Proteomes" id="UP000008206"/>
    </source>
</evidence>
<organism evidence="3 4">
    <name type="scientific">Gloeothece verrucosa (strain PCC 7822)</name>
    <name type="common">Cyanothece sp. (strain PCC 7822)</name>
    <dbReference type="NCBI Taxonomy" id="497965"/>
    <lineage>
        <taxon>Bacteria</taxon>
        <taxon>Bacillati</taxon>
        <taxon>Cyanobacteriota</taxon>
        <taxon>Cyanophyceae</taxon>
        <taxon>Oscillatoriophycideae</taxon>
        <taxon>Chroococcales</taxon>
        <taxon>Aphanothecaceae</taxon>
        <taxon>Gloeothece</taxon>
        <taxon>Gloeothece verrucosa</taxon>
    </lineage>
</organism>
<dbReference type="STRING" id="497965.Cyan7822_0533"/>
<gene>
    <name evidence="3" type="ordered locus">Cyan7822_0533</name>
</gene>
<evidence type="ECO:0000256" key="2">
    <source>
        <dbReference type="SAM" id="Phobius"/>
    </source>
</evidence>
<dbReference type="PANTHER" id="PTHR36761:SF2">
    <property type="entry name" value="ORF03 PROTEIN"/>
    <property type="match status" value="1"/>
</dbReference>
<evidence type="ECO:0000313" key="3">
    <source>
        <dbReference type="EMBL" id="ADN12572.1"/>
    </source>
</evidence>
<dbReference type="eggNOG" id="COG0457">
    <property type="taxonomic scope" value="Bacteria"/>
</dbReference>
<sequence>MDLKQQKQEEFNQNYQAGLTAFEQGKYRLSVQYLELANQASVPGTRISGEVKIWLVTAYQAAGRLQDGLSLCRQLTQYPHPEIRKQAQRLLYILEAPRLNRPKEWMTEIPDLAKTPETVQYLNSSGSPSRSTPSPPAIKPVEQSGVNAQDNKFIWVALLAALLTIGGLIWFS</sequence>
<keyword evidence="4" id="KW-1185">Reference proteome</keyword>
<proteinExistence type="predicted"/>
<dbReference type="PANTHER" id="PTHR36761">
    <property type="entry name" value="ORF03 PROTEIN"/>
    <property type="match status" value="1"/>
</dbReference>
<keyword evidence="2" id="KW-0812">Transmembrane</keyword>
<protein>
    <recommendedName>
        <fullName evidence="5">Outer membrane protein assembly factor BamD</fullName>
    </recommendedName>
</protein>
<dbReference type="EMBL" id="CP002198">
    <property type="protein sequence ID" value="ADN12572.1"/>
    <property type="molecule type" value="Genomic_DNA"/>
</dbReference>
<dbReference type="RefSeq" id="WP_013320682.1">
    <property type="nucleotide sequence ID" value="NC_014501.1"/>
</dbReference>
<dbReference type="Proteomes" id="UP000008206">
    <property type="component" value="Chromosome"/>
</dbReference>
<reference evidence="4" key="1">
    <citation type="journal article" date="2011" name="MBio">
        <title>Novel metabolic attributes of the genus Cyanothece, comprising a group of unicellular nitrogen-fixing Cyanobacteria.</title>
        <authorList>
            <person name="Bandyopadhyay A."/>
            <person name="Elvitigala T."/>
            <person name="Welsh E."/>
            <person name="Stockel J."/>
            <person name="Liberton M."/>
            <person name="Min H."/>
            <person name="Sherman L.A."/>
            <person name="Pakrasi H.B."/>
        </authorList>
    </citation>
    <scope>NUCLEOTIDE SEQUENCE [LARGE SCALE GENOMIC DNA]</scope>
    <source>
        <strain evidence="4">PCC 7822</strain>
    </source>
</reference>
<dbReference type="HOGENOM" id="CLU_107610_0_0_3"/>
<keyword evidence="2" id="KW-1133">Transmembrane helix</keyword>
<dbReference type="KEGG" id="cyj:Cyan7822_0533"/>
<feature type="transmembrane region" description="Helical" evidence="2">
    <location>
        <begin position="153"/>
        <end position="171"/>
    </location>
</feature>
<evidence type="ECO:0000256" key="1">
    <source>
        <dbReference type="SAM" id="MobiDB-lite"/>
    </source>
</evidence>
<keyword evidence="2" id="KW-0472">Membrane</keyword>
<evidence type="ECO:0008006" key="5">
    <source>
        <dbReference type="Google" id="ProtNLM"/>
    </source>
</evidence>
<dbReference type="AlphaFoldDB" id="E0U8D6"/>
<name>E0U8D6_GLOV7</name>
<dbReference type="OrthoDB" id="510804at2"/>
<accession>E0U8D6</accession>
<feature type="region of interest" description="Disordered" evidence="1">
    <location>
        <begin position="120"/>
        <end position="142"/>
    </location>
</feature>